<dbReference type="GO" id="GO:0000160">
    <property type="term" value="P:phosphorelay signal transduction system"/>
    <property type="evidence" value="ECO:0007669"/>
    <property type="project" value="InterPro"/>
</dbReference>
<dbReference type="InterPro" id="IPR037522">
    <property type="entry name" value="HD_GYP_dom"/>
</dbReference>
<dbReference type="Pfam" id="PF13487">
    <property type="entry name" value="HD_5"/>
    <property type="match status" value="1"/>
</dbReference>
<dbReference type="SMART" id="SM00471">
    <property type="entry name" value="HDc"/>
    <property type="match status" value="1"/>
</dbReference>
<accession>A0A1J5R2H4</accession>
<dbReference type="CDD" id="cd00077">
    <property type="entry name" value="HDc"/>
    <property type="match status" value="1"/>
</dbReference>
<dbReference type="InterPro" id="IPR052020">
    <property type="entry name" value="Cyclic_di-GMP/3'3'-cGAMP_PDE"/>
</dbReference>
<dbReference type="PANTHER" id="PTHR45228">
    <property type="entry name" value="CYCLIC DI-GMP PHOSPHODIESTERASE TM_0186-RELATED"/>
    <property type="match status" value="1"/>
</dbReference>
<name>A0A1J5R2H4_9ZZZZ</name>
<gene>
    <name evidence="3" type="primary">rpfG_79</name>
    <name evidence="3" type="ORF">GALL_342460</name>
</gene>
<evidence type="ECO:0000313" key="3">
    <source>
        <dbReference type="EMBL" id="OIQ83947.1"/>
    </source>
</evidence>
<keyword evidence="3" id="KW-0378">Hydrolase</keyword>
<comment type="caution">
    <text evidence="3">The sequence shown here is derived from an EMBL/GenBank/DDBJ whole genome shotgun (WGS) entry which is preliminary data.</text>
</comment>
<dbReference type="InterPro" id="IPR011006">
    <property type="entry name" value="CheY-like_superfamily"/>
</dbReference>
<dbReference type="PANTHER" id="PTHR45228:SF1">
    <property type="entry name" value="CYCLIC DI-GMP PHOSPHODIESTERASE TM_0186"/>
    <property type="match status" value="1"/>
</dbReference>
<dbReference type="EC" id="3.1.4.52" evidence="3"/>
<dbReference type="GO" id="GO:0071111">
    <property type="term" value="F:cyclic-guanylate-specific phosphodiesterase activity"/>
    <property type="evidence" value="ECO:0007669"/>
    <property type="project" value="UniProtKB-EC"/>
</dbReference>
<dbReference type="PROSITE" id="PS51832">
    <property type="entry name" value="HD_GYP"/>
    <property type="match status" value="1"/>
</dbReference>
<dbReference type="SUPFAM" id="SSF52172">
    <property type="entry name" value="CheY-like"/>
    <property type="match status" value="1"/>
</dbReference>
<dbReference type="PROSITE" id="PS50110">
    <property type="entry name" value="RESPONSE_REGULATORY"/>
    <property type="match status" value="1"/>
</dbReference>
<dbReference type="InterPro" id="IPR001789">
    <property type="entry name" value="Sig_transdc_resp-reg_receiver"/>
</dbReference>
<dbReference type="Pfam" id="PF00072">
    <property type="entry name" value="Response_reg"/>
    <property type="match status" value="1"/>
</dbReference>
<evidence type="ECO:0000259" key="2">
    <source>
        <dbReference type="PROSITE" id="PS51832"/>
    </source>
</evidence>
<dbReference type="SMART" id="SM00448">
    <property type="entry name" value="REC"/>
    <property type="match status" value="1"/>
</dbReference>
<protein>
    <submittedName>
        <fullName evidence="3">Cyclic di-GMP phosphodiesterase response regulator RpfG</fullName>
        <ecNumber evidence="3">3.1.4.52</ecNumber>
    </submittedName>
</protein>
<reference evidence="3" key="1">
    <citation type="submission" date="2016-10" db="EMBL/GenBank/DDBJ databases">
        <title>Sequence of Gallionella enrichment culture.</title>
        <authorList>
            <person name="Poehlein A."/>
            <person name="Muehling M."/>
            <person name="Daniel R."/>
        </authorList>
    </citation>
    <scope>NUCLEOTIDE SEQUENCE</scope>
</reference>
<organism evidence="3">
    <name type="scientific">mine drainage metagenome</name>
    <dbReference type="NCBI Taxonomy" id="410659"/>
    <lineage>
        <taxon>unclassified sequences</taxon>
        <taxon>metagenomes</taxon>
        <taxon>ecological metagenomes</taxon>
    </lineage>
</organism>
<evidence type="ECO:0000259" key="1">
    <source>
        <dbReference type="PROSITE" id="PS50110"/>
    </source>
</evidence>
<dbReference type="EMBL" id="MLJW01000658">
    <property type="protein sequence ID" value="OIQ83947.1"/>
    <property type="molecule type" value="Genomic_DNA"/>
</dbReference>
<sequence length="354" mass="39189">MTTPESARVLVADDDARNRDYLRLLLEREGHTVLESIDGIDTLESARRELPDLILLDAMMPGKDGFRVAHELKSEPPTHAIPIIMITALDDRAARLRALDCGAEEFLGKPVDRAELWVRVRNLLRLKRYGDLLEQHNRGLEDQVRERSAQLVASHLDTIHTILRAAEFRDQETGAHIHRISHYSRELAQRLGMGATFVDTIFHASALHDVGKIGIPDHILLKPGPLDETERLIMQGHAQLGARILSHGDGGSAYTRLGAEIALGHHEKWNGGGYPAGLRGEAIPLSARIMAICDVYDALRSPRPYKSGMPHADAMRIIAHGDERTSPRDFDPAVADAFVRAAAVFAAIYEAHVD</sequence>
<dbReference type="InterPro" id="IPR003607">
    <property type="entry name" value="HD/PDEase_dom"/>
</dbReference>
<feature type="domain" description="Response regulatory" evidence="1">
    <location>
        <begin position="8"/>
        <end position="124"/>
    </location>
</feature>
<proteinExistence type="predicted"/>
<dbReference type="Gene3D" id="3.40.50.2300">
    <property type="match status" value="1"/>
</dbReference>
<dbReference type="Gene3D" id="1.10.3210.10">
    <property type="entry name" value="Hypothetical protein af1432"/>
    <property type="match status" value="1"/>
</dbReference>
<dbReference type="SUPFAM" id="SSF109604">
    <property type="entry name" value="HD-domain/PDEase-like"/>
    <property type="match status" value="1"/>
</dbReference>
<dbReference type="AlphaFoldDB" id="A0A1J5R2H4"/>
<feature type="domain" description="HD-GYP" evidence="2">
    <location>
        <begin position="151"/>
        <end position="354"/>
    </location>
</feature>